<dbReference type="RefSeq" id="WP_322443414.1">
    <property type="nucleotide sequence ID" value="NZ_JAXOTQ010000055.1"/>
</dbReference>
<protein>
    <submittedName>
        <fullName evidence="2">Helix-turn-helix transcriptional regulator</fullName>
    </submittedName>
</protein>
<evidence type="ECO:0000313" key="3">
    <source>
        <dbReference type="Proteomes" id="UP001290101"/>
    </source>
</evidence>
<gene>
    <name evidence="2" type="ORF">U2F25_31290</name>
</gene>
<dbReference type="InterPro" id="IPR001387">
    <property type="entry name" value="Cro/C1-type_HTH"/>
</dbReference>
<comment type="caution">
    <text evidence="2">The sequence shown here is derived from an EMBL/GenBank/DDBJ whole genome shotgun (WGS) entry which is preliminary data.</text>
</comment>
<organism evidence="2 3">
    <name type="scientific">Micromonospora sicca</name>
    <dbReference type="NCBI Taxonomy" id="2202420"/>
    <lineage>
        <taxon>Bacteria</taxon>
        <taxon>Bacillati</taxon>
        <taxon>Actinomycetota</taxon>
        <taxon>Actinomycetes</taxon>
        <taxon>Micromonosporales</taxon>
        <taxon>Micromonosporaceae</taxon>
        <taxon>Micromonospora</taxon>
    </lineage>
</organism>
<dbReference type="SUPFAM" id="SSF47413">
    <property type="entry name" value="lambda repressor-like DNA-binding domains"/>
    <property type="match status" value="1"/>
</dbReference>
<dbReference type="PROSITE" id="PS50943">
    <property type="entry name" value="HTH_CROC1"/>
    <property type="match status" value="1"/>
</dbReference>
<proteinExistence type="predicted"/>
<dbReference type="CDD" id="cd00093">
    <property type="entry name" value="HTH_XRE"/>
    <property type="match status" value="1"/>
</dbReference>
<sequence length="260" mass="29214">MPNDRLRSGLLKKGLTPANLADQLGVDPKTVERWITQNRNPYPRYRNSIAELLDESESYLWPDALPTQRAVQVSQSEVVHIYPRRGAVPTDLWQQLLEKATRQVGVLVYGGLFLPEFNHRWVPTLRDKALAGAQVELLFGDPEGKNITERGDDEGIGEAMSSKILNALAFYKDLRDLDNVGIYYHDTILYNSIYRFDDEMLVNTHLYGTPAAYAPVLHLRRLGGGDLFDSYVASFNRVLGKKRAVWPDCEHGGVGSAVVS</sequence>
<dbReference type="Proteomes" id="UP001290101">
    <property type="component" value="Unassembled WGS sequence"/>
</dbReference>
<evidence type="ECO:0000313" key="2">
    <source>
        <dbReference type="EMBL" id="MDZ5493895.1"/>
    </source>
</evidence>
<dbReference type="SMART" id="SM00530">
    <property type="entry name" value="HTH_XRE"/>
    <property type="match status" value="1"/>
</dbReference>
<dbReference type="EMBL" id="JAXOTQ010000055">
    <property type="protein sequence ID" value="MDZ5493895.1"/>
    <property type="molecule type" value="Genomic_DNA"/>
</dbReference>
<reference evidence="2 3" key="1">
    <citation type="submission" date="2023-12" db="EMBL/GenBank/DDBJ databases">
        <title>Micromonospora sp. nov., isolated from Atacama Desert.</title>
        <authorList>
            <person name="Carro L."/>
            <person name="Golinska P."/>
            <person name="Klenk H.-P."/>
            <person name="Goodfellow M."/>
        </authorList>
    </citation>
    <scope>NUCLEOTIDE SEQUENCE [LARGE SCALE GENOMIC DNA]</scope>
    <source>
        <strain evidence="2 3">4G53</strain>
    </source>
</reference>
<evidence type="ECO:0000259" key="1">
    <source>
        <dbReference type="PROSITE" id="PS50943"/>
    </source>
</evidence>
<feature type="domain" description="HTH cro/C1-type" evidence="1">
    <location>
        <begin position="6"/>
        <end position="60"/>
    </location>
</feature>
<accession>A0ABU5JMP5</accession>
<dbReference type="InterPro" id="IPR010982">
    <property type="entry name" value="Lambda_DNA-bd_dom_sf"/>
</dbReference>
<dbReference type="Gene3D" id="1.10.260.40">
    <property type="entry name" value="lambda repressor-like DNA-binding domains"/>
    <property type="match status" value="1"/>
</dbReference>
<keyword evidence="3" id="KW-1185">Reference proteome</keyword>
<name>A0ABU5JMP5_9ACTN</name>